<dbReference type="RefSeq" id="WP_205088207.1">
    <property type="nucleotide sequence ID" value="NZ_JACJLA010000015.1"/>
</dbReference>
<proteinExistence type="predicted"/>
<dbReference type="InterPro" id="IPR010693">
    <property type="entry name" value="Divergent_4Fe-4S_mono-cluster"/>
</dbReference>
<feature type="domain" description="Divergent 4Fe-4S mono-cluster" evidence="1">
    <location>
        <begin position="4"/>
        <end position="65"/>
    </location>
</feature>
<evidence type="ECO:0000313" key="2">
    <source>
        <dbReference type="EMBL" id="MBM6913250.1"/>
    </source>
</evidence>
<name>A0ABS2GHD4_9FIRM</name>
<evidence type="ECO:0000259" key="1">
    <source>
        <dbReference type="Pfam" id="PF06902"/>
    </source>
</evidence>
<dbReference type="EMBL" id="JACJLA010000015">
    <property type="protein sequence ID" value="MBM6913250.1"/>
    <property type="molecule type" value="Genomic_DNA"/>
</dbReference>
<dbReference type="SUPFAM" id="SSF54862">
    <property type="entry name" value="4Fe-4S ferredoxins"/>
    <property type="match status" value="1"/>
</dbReference>
<comment type="caution">
    <text evidence="2">The sequence shown here is derived from an EMBL/GenBank/DDBJ whole genome shotgun (WGS) entry which is preliminary data.</text>
</comment>
<organism evidence="2 3">
    <name type="scientific">Veillonella magna</name>
    <dbReference type="NCBI Taxonomy" id="464322"/>
    <lineage>
        <taxon>Bacteria</taxon>
        <taxon>Bacillati</taxon>
        <taxon>Bacillota</taxon>
        <taxon>Negativicutes</taxon>
        <taxon>Veillonellales</taxon>
        <taxon>Veillonellaceae</taxon>
        <taxon>Veillonella</taxon>
    </lineage>
</organism>
<sequence>MKEYSNGELTIVWDSSKCVHAGVCVKMLPRVYNPKARPWITIENATTEELKKQIDACPSGALTYRLETNA</sequence>
<dbReference type="Pfam" id="PF06902">
    <property type="entry name" value="Fer4_19"/>
    <property type="match status" value="1"/>
</dbReference>
<keyword evidence="3" id="KW-1185">Reference proteome</keyword>
<accession>A0ABS2GHD4</accession>
<dbReference type="Gene3D" id="3.30.70.20">
    <property type="match status" value="1"/>
</dbReference>
<gene>
    <name evidence="2" type="ORF">H6A01_07945</name>
</gene>
<evidence type="ECO:0000313" key="3">
    <source>
        <dbReference type="Proteomes" id="UP000707138"/>
    </source>
</evidence>
<protein>
    <submittedName>
        <fullName evidence="2">(4Fe-4S)-binding protein</fullName>
    </submittedName>
</protein>
<dbReference type="Proteomes" id="UP000707138">
    <property type="component" value="Unassembled WGS sequence"/>
</dbReference>
<reference evidence="2 3" key="1">
    <citation type="journal article" date="2021" name="Sci. Rep.">
        <title>The distribution of antibiotic resistance genes in chicken gut microbiota commensals.</title>
        <authorList>
            <person name="Juricova H."/>
            <person name="Matiasovicova J."/>
            <person name="Kubasova T."/>
            <person name="Cejkova D."/>
            <person name="Rychlik I."/>
        </authorList>
    </citation>
    <scope>NUCLEOTIDE SEQUENCE [LARGE SCALE GENOMIC DNA]</scope>
    <source>
        <strain evidence="2 3">An537</strain>
    </source>
</reference>